<dbReference type="InterPro" id="IPR007110">
    <property type="entry name" value="Ig-like_dom"/>
</dbReference>
<keyword evidence="4" id="KW-1185">Reference proteome</keyword>
<evidence type="ECO:0000313" key="4">
    <source>
        <dbReference type="Proteomes" id="UP001557470"/>
    </source>
</evidence>
<feature type="signal peptide" evidence="1">
    <location>
        <begin position="1"/>
        <end position="19"/>
    </location>
</feature>
<comment type="caution">
    <text evidence="3">The sequence shown here is derived from an EMBL/GenBank/DDBJ whole genome shotgun (WGS) entry which is preliminary data.</text>
</comment>
<organism evidence="3 4">
    <name type="scientific">Umbra pygmaea</name>
    <name type="common">Eastern mudminnow</name>
    <dbReference type="NCBI Taxonomy" id="75934"/>
    <lineage>
        <taxon>Eukaryota</taxon>
        <taxon>Metazoa</taxon>
        <taxon>Chordata</taxon>
        <taxon>Craniata</taxon>
        <taxon>Vertebrata</taxon>
        <taxon>Euteleostomi</taxon>
        <taxon>Actinopterygii</taxon>
        <taxon>Neopterygii</taxon>
        <taxon>Teleostei</taxon>
        <taxon>Protacanthopterygii</taxon>
        <taxon>Esociformes</taxon>
        <taxon>Umbridae</taxon>
        <taxon>Umbra</taxon>
    </lineage>
</organism>
<dbReference type="InterPro" id="IPR013783">
    <property type="entry name" value="Ig-like_fold"/>
</dbReference>
<dbReference type="SMART" id="SM00409">
    <property type="entry name" value="IG"/>
    <property type="match status" value="2"/>
</dbReference>
<evidence type="ECO:0000256" key="1">
    <source>
        <dbReference type="SAM" id="SignalP"/>
    </source>
</evidence>
<evidence type="ECO:0000313" key="3">
    <source>
        <dbReference type="EMBL" id="KAL1023529.1"/>
    </source>
</evidence>
<dbReference type="InterPro" id="IPR003599">
    <property type="entry name" value="Ig_sub"/>
</dbReference>
<reference evidence="3 4" key="1">
    <citation type="submission" date="2024-06" db="EMBL/GenBank/DDBJ databases">
        <authorList>
            <person name="Pan Q."/>
            <person name="Wen M."/>
            <person name="Jouanno E."/>
            <person name="Zahm M."/>
            <person name="Klopp C."/>
            <person name="Cabau C."/>
            <person name="Louis A."/>
            <person name="Berthelot C."/>
            <person name="Parey E."/>
            <person name="Roest Crollius H."/>
            <person name="Montfort J."/>
            <person name="Robinson-Rechavi M."/>
            <person name="Bouchez O."/>
            <person name="Lampietro C."/>
            <person name="Lopez Roques C."/>
            <person name="Donnadieu C."/>
            <person name="Postlethwait J."/>
            <person name="Bobe J."/>
            <person name="Verreycken H."/>
            <person name="Guiguen Y."/>
        </authorList>
    </citation>
    <scope>NUCLEOTIDE SEQUENCE [LARGE SCALE GENOMIC DNA]</scope>
    <source>
        <strain evidence="3">Up_M1</strain>
        <tissue evidence="3">Testis</tissue>
    </source>
</reference>
<dbReference type="Proteomes" id="UP001557470">
    <property type="component" value="Unassembled WGS sequence"/>
</dbReference>
<keyword evidence="1" id="KW-0732">Signal</keyword>
<dbReference type="AlphaFoldDB" id="A0ABD0XQ95"/>
<dbReference type="PROSITE" id="PS50835">
    <property type="entry name" value="IG_LIKE"/>
    <property type="match status" value="1"/>
</dbReference>
<protein>
    <recommendedName>
        <fullName evidence="2">Ig-like domain-containing protein</fullName>
    </recommendedName>
</protein>
<dbReference type="SUPFAM" id="SSF48726">
    <property type="entry name" value="Immunoglobulin"/>
    <property type="match status" value="2"/>
</dbReference>
<dbReference type="PANTHER" id="PTHR21063">
    <property type="entry name" value="LFA-3"/>
    <property type="match status" value="1"/>
</dbReference>
<proteinExistence type="predicted"/>
<evidence type="ECO:0000259" key="2">
    <source>
        <dbReference type="PROSITE" id="PS50835"/>
    </source>
</evidence>
<feature type="domain" description="Ig-like" evidence="2">
    <location>
        <begin position="121"/>
        <end position="212"/>
    </location>
</feature>
<feature type="chain" id="PRO_5044836116" description="Ig-like domain-containing protein" evidence="1">
    <location>
        <begin position="20"/>
        <end position="246"/>
    </location>
</feature>
<accession>A0ABD0XQ95</accession>
<dbReference type="EMBL" id="JAGEUA010000001">
    <property type="protein sequence ID" value="KAL1023529.1"/>
    <property type="molecule type" value="Genomic_DNA"/>
</dbReference>
<dbReference type="Gene3D" id="2.60.40.10">
    <property type="entry name" value="Immunoglobulins"/>
    <property type="match status" value="2"/>
</dbReference>
<sequence>MWTLNLILFYICFIFNAQGDLETEVKIVTRIGETLTLNTGLIEQQNLIMRWSYGPVSADKIIAKVNSGVILYEQNNRLHLDTHSGSLTITNLTTKDSGHYKLHIFNGQIKAKDFYLTVYAPVSAPYIRQRKQSRSVASPFVKESCSLVCTVKNWNDTSLFTYRREERLNQTSSPDLTTNLSLPLELLSQDNDIYTCVAANPVSNQTTKLRIKEHCQNNAGQWCGLPWMMMCLAILLHWTLFSWVPS</sequence>
<dbReference type="InterPro" id="IPR036179">
    <property type="entry name" value="Ig-like_dom_sf"/>
</dbReference>
<dbReference type="PANTHER" id="PTHR21063:SF4">
    <property type="entry name" value="CD48 ANTIGEN-RELATED"/>
    <property type="match status" value="1"/>
</dbReference>
<name>A0ABD0XQ95_UMBPY</name>
<gene>
    <name evidence="3" type="ORF">UPYG_G00042020</name>
</gene>